<feature type="compositionally biased region" description="Basic and acidic residues" evidence="1">
    <location>
        <begin position="1"/>
        <end position="14"/>
    </location>
</feature>
<dbReference type="AlphaFoldDB" id="A0A2J7QII0"/>
<sequence length="60" mass="6873">MTFSPKREASRERQVLQQSYGRCVHPPTPNSHSLIFSAWGEAGKRDLVRETQDHVSVLNH</sequence>
<evidence type="ECO:0000313" key="3">
    <source>
        <dbReference type="Proteomes" id="UP000235965"/>
    </source>
</evidence>
<dbReference type="EMBL" id="NEVH01013591">
    <property type="protein sequence ID" value="PNF28398.1"/>
    <property type="molecule type" value="Genomic_DNA"/>
</dbReference>
<evidence type="ECO:0000313" key="2">
    <source>
        <dbReference type="EMBL" id="PNF28398.1"/>
    </source>
</evidence>
<protein>
    <submittedName>
        <fullName evidence="2">Uncharacterized protein</fullName>
    </submittedName>
</protein>
<name>A0A2J7QII0_9NEOP</name>
<proteinExistence type="predicted"/>
<reference evidence="2 3" key="1">
    <citation type="submission" date="2017-12" db="EMBL/GenBank/DDBJ databases">
        <title>Hemimetabolous genomes reveal molecular basis of termite eusociality.</title>
        <authorList>
            <person name="Harrison M.C."/>
            <person name="Jongepier E."/>
            <person name="Robertson H.M."/>
            <person name="Arning N."/>
            <person name="Bitard-Feildel T."/>
            <person name="Chao H."/>
            <person name="Childers C.P."/>
            <person name="Dinh H."/>
            <person name="Doddapaneni H."/>
            <person name="Dugan S."/>
            <person name="Gowin J."/>
            <person name="Greiner C."/>
            <person name="Han Y."/>
            <person name="Hu H."/>
            <person name="Hughes D.S.T."/>
            <person name="Huylmans A.-K."/>
            <person name="Kemena C."/>
            <person name="Kremer L.P.M."/>
            <person name="Lee S.L."/>
            <person name="Lopez-Ezquerra A."/>
            <person name="Mallet L."/>
            <person name="Monroy-Kuhn J.M."/>
            <person name="Moser A."/>
            <person name="Murali S.C."/>
            <person name="Muzny D.M."/>
            <person name="Otani S."/>
            <person name="Piulachs M.-D."/>
            <person name="Poelchau M."/>
            <person name="Qu J."/>
            <person name="Schaub F."/>
            <person name="Wada-Katsumata A."/>
            <person name="Worley K.C."/>
            <person name="Xie Q."/>
            <person name="Ylla G."/>
            <person name="Poulsen M."/>
            <person name="Gibbs R.A."/>
            <person name="Schal C."/>
            <person name="Richards S."/>
            <person name="Belles X."/>
            <person name="Korb J."/>
            <person name="Bornberg-Bauer E."/>
        </authorList>
    </citation>
    <scope>NUCLEOTIDE SEQUENCE [LARGE SCALE GENOMIC DNA]</scope>
    <source>
        <tissue evidence="2">Whole body</tissue>
    </source>
</reference>
<dbReference type="InParanoid" id="A0A2J7QII0"/>
<accession>A0A2J7QII0</accession>
<feature type="region of interest" description="Disordered" evidence="1">
    <location>
        <begin position="1"/>
        <end position="30"/>
    </location>
</feature>
<keyword evidence="3" id="KW-1185">Reference proteome</keyword>
<evidence type="ECO:0000256" key="1">
    <source>
        <dbReference type="SAM" id="MobiDB-lite"/>
    </source>
</evidence>
<organism evidence="2 3">
    <name type="scientific">Cryptotermes secundus</name>
    <dbReference type="NCBI Taxonomy" id="105785"/>
    <lineage>
        <taxon>Eukaryota</taxon>
        <taxon>Metazoa</taxon>
        <taxon>Ecdysozoa</taxon>
        <taxon>Arthropoda</taxon>
        <taxon>Hexapoda</taxon>
        <taxon>Insecta</taxon>
        <taxon>Pterygota</taxon>
        <taxon>Neoptera</taxon>
        <taxon>Polyneoptera</taxon>
        <taxon>Dictyoptera</taxon>
        <taxon>Blattodea</taxon>
        <taxon>Blattoidea</taxon>
        <taxon>Termitoidae</taxon>
        <taxon>Kalotermitidae</taxon>
        <taxon>Cryptotermitinae</taxon>
        <taxon>Cryptotermes</taxon>
    </lineage>
</organism>
<dbReference type="Proteomes" id="UP000235965">
    <property type="component" value="Unassembled WGS sequence"/>
</dbReference>
<comment type="caution">
    <text evidence="2">The sequence shown here is derived from an EMBL/GenBank/DDBJ whole genome shotgun (WGS) entry which is preliminary data.</text>
</comment>
<gene>
    <name evidence="2" type="ORF">B7P43_G16404</name>
</gene>